<dbReference type="OrthoDB" id="4953313at2"/>
<dbReference type="Proteomes" id="UP000292274">
    <property type="component" value="Unassembled WGS sequence"/>
</dbReference>
<name>A0A4R0GLU0_9ACTN</name>
<evidence type="ECO:0000313" key="1">
    <source>
        <dbReference type="EMBL" id="TCB97582.1"/>
    </source>
</evidence>
<dbReference type="InterPro" id="IPR024411">
    <property type="entry name" value="Tail_terminator_phage"/>
</dbReference>
<keyword evidence="2" id="KW-1185">Reference proteome</keyword>
<dbReference type="EMBL" id="SJJR01000006">
    <property type="protein sequence ID" value="TCB97582.1"/>
    <property type="molecule type" value="Genomic_DNA"/>
</dbReference>
<accession>A0A4R0GLU0</accession>
<proteinExistence type="predicted"/>
<protein>
    <recommendedName>
        <fullName evidence="3">DUF3168 domain-containing protein</fullName>
    </recommendedName>
</protein>
<evidence type="ECO:0008006" key="3">
    <source>
        <dbReference type="Google" id="ProtNLM"/>
    </source>
</evidence>
<organism evidence="1 2">
    <name type="scientific">Micromonospora zingiberis</name>
    <dbReference type="NCBI Taxonomy" id="2053011"/>
    <lineage>
        <taxon>Bacteria</taxon>
        <taxon>Bacillati</taxon>
        <taxon>Actinomycetota</taxon>
        <taxon>Actinomycetes</taxon>
        <taxon>Micromonosporales</taxon>
        <taxon>Micromonosporaceae</taxon>
        <taxon>Micromonospora</taxon>
    </lineage>
</organism>
<sequence>MMAGEGWTSRLLTGWAEDMQAAGIGVWRPDGGVYQAHETGIVIRAVPDRPDRLITLAAYPLGTALAGLADHQLAVQIRVRAGQDPRDCDDLADAVHDRYDGAAGVTWGGIAVVQVWRQSYTSLGDDTNGRWSRSENYYLDTMRPTARNSD</sequence>
<dbReference type="Pfam" id="PF12691">
    <property type="entry name" value="Phage_tail_terminator_6"/>
    <property type="match status" value="1"/>
</dbReference>
<gene>
    <name evidence="1" type="ORF">E0H26_11730</name>
</gene>
<comment type="caution">
    <text evidence="1">The sequence shown here is derived from an EMBL/GenBank/DDBJ whole genome shotgun (WGS) entry which is preliminary data.</text>
</comment>
<evidence type="ECO:0000313" key="2">
    <source>
        <dbReference type="Proteomes" id="UP000292274"/>
    </source>
</evidence>
<reference evidence="1 2" key="1">
    <citation type="submission" date="2019-02" db="EMBL/GenBank/DDBJ databases">
        <title>Jishengella sp. nov., isolated from a root of Zingiber montanum.</title>
        <authorList>
            <person name="Kuncharoen N."/>
            <person name="Kudo T."/>
            <person name="Masahiro Y."/>
            <person name="Ohkuma M."/>
            <person name="Tanasupawat S."/>
        </authorList>
    </citation>
    <scope>NUCLEOTIDE SEQUENCE [LARGE SCALE GENOMIC DNA]</scope>
    <source>
        <strain evidence="1 2">PLAI 1-1</strain>
    </source>
</reference>
<dbReference type="AlphaFoldDB" id="A0A4R0GLU0"/>